<dbReference type="RefSeq" id="WP_110516924.1">
    <property type="nucleotide sequence ID" value="NZ_PDOF01000001.1"/>
</dbReference>
<dbReference type="PANTHER" id="PTHR39173:SF1">
    <property type="entry name" value="ACETYLTRANSFERASE"/>
    <property type="match status" value="1"/>
</dbReference>
<organism evidence="2 3">
    <name type="scientific">Alteribacter lacisalsi</name>
    <dbReference type="NCBI Taxonomy" id="2045244"/>
    <lineage>
        <taxon>Bacteria</taxon>
        <taxon>Bacillati</taxon>
        <taxon>Bacillota</taxon>
        <taxon>Bacilli</taxon>
        <taxon>Bacillales</taxon>
        <taxon>Bacillaceae</taxon>
        <taxon>Alteribacter</taxon>
    </lineage>
</organism>
<dbReference type="InterPro" id="IPR016181">
    <property type="entry name" value="Acyl_CoA_acyltransferase"/>
</dbReference>
<dbReference type="PROSITE" id="PS51186">
    <property type="entry name" value="GNAT"/>
    <property type="match status" value="1"/>
</dbReference>
<dbReference type="SUPFAM" id="SSF55729">
    <property type="entry name" value="Acyl-CoA N-acyltransferases (Nat)"/>
    <property type="match status" value="1"/>
</dbReference>
<sequence>MTNKVRLVIPDVSWREEYLNFYRDWINSGEDIVPWVVEKDPSDFDAMVTFLHNNHNGINLKEGWVRDSTYWLANEEQRIVGAVNIRQALTPFLMNSGGHVGYGIRPGYRRKGYATTLLSLSLEKLRKLGVKDVLVVCDDVNEASRRTIQKNGGIRDRDFVEADGNVVNRFWIK</sequence>
<dbReference type="Gene3D" id="3.40.630.30">
    <property type="match status" value="1"/>
</dbReference>
<keyword evidence="3" id="KW-1185">Reference proteome</keyword>
<reference evidence="2 3" key="1">
    <citation type="submission" date="2017-10" db="EMBL/GenBank/DDBJ databases">
        <title>Bacillus sp. nov., a halophilic bacterium isolated from a Yangshapao Lake.</title>
        <authorList>
            <person name="Wang H."/>
        </authorList>
    </citation>
    <scope>NUCLEOTIDE SEQUENCE [LARGE SCALE GENOMIC DNA]</scope>
    <source>
        <strain evidence="2 3">YSP-3</strain>
    </source>
</reference>
<dbReference type="InterPro" id="IPR000182">
    <property type="entry name" value="GNAT_dom"/>
</dbReference>
<dbReference type="Proteomes" id="UP000248066">
    <property type="component" value="Unassembled WGS sequence"/>
</dbReference>
<protein>
    <submittedName>
        <fullName evidence="2">GNAT family N-acetyltransferase</fullName>
    </submittedName>
</protein>
<feature type="domain" description="N-acetyltransferase" evidence="1">
    <location>
        <begin position="34"/>
        <end position="173"/>
    </location>
</feature>
<dbReference type="GO" id="GO:0016747">
    <property type="term" value="F:acyltransferase activity, transferring groups other than amino-acyl groups"/>
    <property type="evidence" value="ECO:0007669"/>
    <property type="project" value="InterPro"/>
</dbReference>
<dbReference type="EMBL" id="PDOF01000001">
    <property type="protein sequence ID" value="PYZ97643.1"/>
    <property type="molecule type" value="Genomic_DNA"/>
</dbReference>
<dbReference type="PANTHER" id="PTHR39173">
    <property type="entry name" value="ACETYLTRANSFERASE"/>
    <property type="match status" value="1"/>
</dbReference>
<evidence type="ECO:0000313" key="2">
    <source>
        <dbReference type="EMBL" id="PYZ97643.1"/>
    </source>
</evidence>
<dbReference type="OrthoDB" id="9797989at2"/>
<name>A0A2W0H700_9BACI</name>
<proteinExistence type="predicted"/>
<dbReference type="Pfam" id="PF13302">
    <property type="entry name" value="Acetyltransf_3"/>
    <property type="match status" value="1"/>
</dbReference>
<dbReference type="AlphaFoldDB" id="A0A2W0H700"/>
<keyword evidence="2" id="KW-0808">Transferase</keyword>
<accession>A0A2W0H700</accession>
<evidence type="ECO:0000313" key="3">
    <source>
        <dbReference type="Proteomes" id="UP000248066"/>
    </source>
</evidence>
<dbReference type="CDD" id="cd04301">
    <property type="entry name" value="NAT_SF"/>
    <property type="match status" value="1"/>
</dbReference>
<gene>
    <name evidence="2" type="ORF">CR205_03345</name>
</gene>
<evidence type="ECO:0000259" key="1">
    <source>
        <dbReference type="PROSITE" id="PS51186"/>
    </source>
</evidence>
<comment type="caution">
    <text evidence="2">The sequence shown here is derived from an EMBL/GenBank/DDBJ whole genome shotgun (WGS) entry which is preliminary data.</text>
</comment>